<evidence type="ECO:0000313" key="1">
    <source>
        <dbReference type="EMBL" id="EYU44914.1"/>
    </source>
</evidence>
<organism evidence="1 2">
    <name type="scientific">Erythranthe guttata</name>
    <name type="common">Yellow monkey flower</name>
    <name type="synonym">Mimulus guttatus</name>
    <dbReference type="NCBI Taxonomy" id="4155"/>
    <lineage>
        <taxon>Eukaryota</taxon>
        <taxon>Viridiplantae</taxon>
        <taxon>Streptophyta</taxon>
        <taxon>Embryophyta</taxon>
        <taxon>Tracheophyta</taxon>
        <taxon>Spermatophyta</taxon>
        <taxon>Magnoliopsida</taxon>
        <taxon>eudicotyledons</taxon>
        <taxon>Gunneridae</taxon>
        <taxon>Pentapetalae</taxon>
        <taxon>asterids</taxon>
        <taxon>lamiids</taxon>
        <taxon>Lamiales</taxon>
        <taxon>Phrymaceae</taxon>
        <taxon>Erythranthe</taxon>
    </lineage>
</organism>
<dbReference type="EMBL" id="KI630206">
    <property type="protein sequence ID" value="EYU44914.1"/>
    <property type="molecule type" value="Genomic_DNA"/>
</dbReference>
<dbReference type="Proteomes" id="UP000030748">
    <property type="component" value="Unassembled WGS sequence"/>
</dbReference>
<gene>
    <name evidence="1" type="ORF">MIMGU_mgv11b019044mg</name>
</gene>
<proteinExistence type="predicted"/>
<protein>
    <submittedName>
        <fullName evidence="1">Uncharacterized protein</fullName>
    </submittedName>
</protein>
<evidence type="ECO:0000313" key="2">
    <source>
        <dbReference type="Proteomes" id="UP000030748"/>
    </source>
</evidence>
<keyword evidence="2" id="KW-1185">Reference proteome</keyword>
<dbReference type="AlphaFoldDB" id="A0A022RXX4"/>
<name>A0A022RXX4_ERYGU</name>
<sequence length="110" mass="12897">MPQFDCRSIQFHQLSEKYQFFAVCVAVKPYLWRCVVLCNFSIHQKITHNFKVVLCTDDVDLTNLPKNKDFKIISIFEDLCEKTAIGSQLKFDQVIKIHNPSRKYGINNLQ</sequence>
<reference evidence="1 2" key="1">
    <citation type="journal article" date="2013" name="Proc. Natl. Acad. Sci. U.S.A.">
        <title>Fine-scale variation in meiotic recombination in Mimulus inferred from population shotgun sequencing.</title>
        <authorList>
            <person name="Hellsten U."/>
            <person name="Wright K.M."/>
            <person name="Jenkins J."/>
            <person name="Shu S."/>
            <person name="Yuan Y."/>
            <person name="Wessler S.R."/>
            <person name="Schmutz J."/>
            <person name="Willis J.H."/>
            <person name="Rokhsar D.S."/>
        </authorList>
    </citation>
    <scope>NUCLEOTIDE SEQUENCE [LARGE SCALE GENOMIC DNA]</scope>
    <source>
        <strain evidence="2">cv. DUN x IM62</strain>
    </source>
</reference>
<accession>A0A022RXX4</accession>